<reference evidence="25" key="2">
    <citation type="submission" date="2020-05" db="UniProtKB">
        <authorList>
            <consortium name="EnsemblMetazoa"/>
        </authorList>
    </citation>
    <scope>IDENTIFICATION</scope>
    <source>
        <strain evidence="25">A-37</strain>
    </source>
</reference>
<evidence type="ECO:0000259" key="24">
    <source>
        <dbReference type="Pfam" id="PF02434"/>
    </source>
</evidence>
<evidence type="ECO:0000256" key="9">
    <source>
        <dbReference type="ARBA" id="ARBA00022692"/>
    </source>
</evidence>
<comment type="function">
    <text evidence="22">Glycosyltransferase that generates the core 1 O-glycan Gal-beta1-3GalNAc-alpha1-Ser/Thr (T antigen), which is a precursor for many extended O-glycans in glycoproteins.</text>
</comment>
<evidence type="ECO:0000256" key="3">
    <source>
        <dbReference type="ARBA" id="ARBA00004922"/>
    </source>
</evidence>
<keyword evidence="13" id="KW-1133">Transmembrane helix</keyword>
<evidence type="ECO:0000256" key="5">
    <source>
        <dbReference type="ARBA" id="ARBA00011748"/>
    </source>
</evidence>
<keyword evidence="7" id="KW-0328">Glycosyltransferase</keyword>
<protein>
    <recommendedName>
        <fullName evidence="18">Glycoprotein-N-acetylgalactosamine 3-beta-galactosyltransferase 1</fullName>
        <ecNumber evidence="6">2.4.1.122</ecNumber>
    </recommendedName>
    <alternativeName>
        <fullName evidence="20">Core 1 O-glycan T-synthase</fullName>
    </alternativeName>
    <alternativeName>
        <fullName evidence="21">Core 1 UDP-galactose:N-acetylgalactosamine-alpha-R beta 1,3-galactosyltransferase 1</fullName>
    </alternativeName>
    <alternativeName>
        <fullName evidence="19">Core 1 beta1,3-galactosyltransferase 1</fullName>
    </alternativeName>
</protein>
<dbReference type="InterPro" id="IPR003378">
    <property type="entry name" value="Fringe-like_glycosylTrfase"/>
</dbReference>
<keyword evidence="16" id="KW-0325">Glycoprotein</keyword>
<keyword evidence="11" id="KW-0547">Nucleotide-binding</keyword>
<feature type="domain" description="Fringe-like glycosyltransferase" evidence="24">
    <location>
        <begin position="68"/>
        <end position="235"/>
    </location>
</feature>
<dbReference type="Pfam" id="PF02434">
    <property type="entry name" value="Fringe"/>
    <property type="match status" value="1"/>
</dbReference>
<keyword evidence="15" id="KW-1015">Disulfide bond</keyword>
<evidence type="ECO:0000256" key="19">
    <source>
        <dbReference type="ARBA" id="ARBA00041226"/>
    </source>
</evidence>
<evidence type="ECO:0000256" key="16">
    <source>
        <dbReference type="ARBA" id="ARBA00023180"/>
    </source>
</evidence>
<comment type="similarity">
    <text evidence="4">Belongs to the glycosyltransferase 31 family. Beta3-Gal-T subfamily.</text>
</comment>
<evidence type="ECO:0000256" key="11">
    <source>
        <dbReference type="ARBA" id="ARBA00022741"/>
    </source>
</evidence>
<evidence type="ECO:0000256" key="20">
    <source>
        <dbReference type="ARBA" id="ARBA00042009"/>
    </source>
</evidence>
<evidence type="ECO:0000256" key="23">
    <source>
        <dbReference type="SAM" id="MobiDB-lite"/>
    </source>
</evidence>
<evidence type="ECO:0000256" key="7">
    <source>
        <dbReference type="ARBA" id="ARBA00022676"/>
    </source>
</evidence>
<organism evidence="25 26">
    <name type="scientific">Anopheles culicifacies</name>
    <dbReference type="NCBI Taxonomy" id="139723"/>
    <lineage>
        <taxon>Eukaryota</taxon>
        <taxon>Metazoa</taxon>
        <taxon>Ecdysozoa</taxon>
        <taxon>Arthropoda</taxon>
        <taxon>Hexapoda</taxon>
        <taxon>Insecta</taxon>
        <taxon>Pterygota</taxon>
        <taxon>Neoptera</taxon>
        <taxon>Endopterygota</taxon>
        <taxon>Diptera</taxon>
        <taxon>Nematocera</taxon>
        <taxon>Culicoidea</taxon>
        <taxon>Culicidae</taxon>
        <taxon>Anophelinae</taxon>
        <taxon>Anopheles</taxon>
        <taxon>culicifacies species complex</taxon>
    </lineage>
</organism>
<evidence type="ECO:0000256" key="8">
    <source>
        <dbReference type="ARBA" id="ARBA00022679"/>
    </source>
</evidence>
<evidence type="ECO:0000256" key="14">
    <source>
        <dbReference type="ARBA" id="ARBA00023136"/>
    </source>
</evidence>
<name>A0A182LZW3_9DIPT</name>
<evidence type="ECO:0000256" key="1">
    <source>
        <dbReference type="ARBA" id="ARBA00001936"/>
    </source>
</evidence>
<dbReference type="GO" id="GO:0030145">
    <property type="term" value="F:manganese ion binding"/>
    <property type="evidence" value="ECO:0007669"/>
    <property type="project" value="UniProtKB-ARBA"/>
</dbReference>
<dbReference type="PANTHER" id="PTHR23033">
    <property type="entry name" value="BETA1,3-GALACTOSYLTRANSFERASE"/>
    <property type="match status" value="1"/>
</dbReference>
<keyword evidence="17" id="KW-0464">Manganese</keyword>
<evidence type="ECO:0000313" key="26">
    <source>
        <dbReference type="Proteomes" id="UP000075883"/>
    </source>
</evidence>
<dbReference type="Gene3D" id="3.90.550.50">
    <property type="match status" value="1"/>
</dbReference>
<dbReference type="PANTHER" id="PTHR23033:SF14">
    <property type="entry name" value="GLYCOPROTEIN-N-ACETYLGALACTOSAMINE 3-BETA-GALACTOSYLTRANSFERASE 1-RELATED"/>
    <property type="match status" value="1"/>
</dbReference>
<dbReference type="FunFam" id="3.90.550.50:FF:000017">
    <property type="entry name" value="Glycoprotein-N-acetylgalactosamine 3-beta-galactosyltransferase 1"/>
    <property type="match status" value="1"/>
</dbReference>
<dbReference type="EMBL" id="AXCM01008622">
    <property type="status" value="NOT_ANNOTATED_CDS"/>
    <property type="molecule type" value="Genomic_DNA"/>
</dbReference>
<dbReference type="AlphaFoldDB" id="A0A182LZW3"/>
<keyword evidence="26" id="KW-1185">Reference proteome</keyword>
<accession>A0A182LZW3</accession>
<evidence type="ECO:0000256" key="15">
    <source>
        <dbReference type="ARBA" id="ARBA00023157"/>
    </source>
</evidence>
<sequence length="368" mass="42848">MMLRVMFKRLLATSPRYSHFLFGILCGWIVSRVMYFWSTTGSLYLESSGWITGTDHPPAINLTERVRVLCWVMTTPANHRDKVVHIKATWGPRCNKLLIMSSMADPEIDSIALPVEEGRENLWNKTREAFRYIYEHHVEEYDWFFKADDDTYVVVENLRYFLYPYSPELPIFFGSKFRYPQYVKQGYFSGGAGYVLSREAVRRFYEQALQDEERCSVVFETEDLQMGRCMESVNVTAGDSRDAFGRKRFLPFDPAAHLANSDTEDPGYWYNEYSYYKPFSGKNCCSDFAISFHYIPGYNMRMMDYLIYDLHAWGSSYRYPPLPPTKTPEEAMAVAEAYPIKTVQTTAESSTHTPSTETMEETFSSFKP</sequence>
<keyword evidence="8" id="KW-0808">Transferase</keyword>
<evidence type="ECO:0000256" key="4">
    <source>
        <dbReference type="ARBA" id="ARBA00006462"/>
    </source>
</evidence>
<evidence type="ECO:0000256" key="13">
    <source>
        <dbReference type="ARBA" id="ARBA00022989"/>
    </source>
</evidence>
<keyword evidence="9" id="KW-0812">Transmembrane</keyword>
<dbReference type="EC" id="2.4.1.122" evidence="6"/>
<keyword evidence="14" id="KW-0472">Membrane</keyword>
<evidence type="ECO:0000256" key="6">
    <source>
        <dbReference type="ARBA" id="ARBA00012557"/>
    </source>
</evidence>
<proteinExistence type="inferred from homology"/>
<feature type="region of interest" description="Disordered" evidence="23">
    <location>
        <begin position="344"/>
        <end position="368"/>
    </location>
</feature>
<evidence type="ECO:0000256" key="21">
    <source>
        <dbReference type="ARBA" id="ARBA00043065"/>
    </source>
</evidence>
<evidence type="ECO:0000256" key="2">
    <source>
        <dbReference type="ARBA" id="ARBA00004606"/>
    </source>
</evidence>
<dbReference type="STRING" id="139723.A0A182LZW3"/>
<evidence type="ECO:0000256" key="12">
    <source>
        <dbReference type="ARBA" id="ARBA00022968"/>
    </source>
</evidence>
<comment type="cofactor">
    <cofactor evidence="1">
        <name>Mn(2+)</name>
        <dbReference type="ChEBI" id="CHEBI:29035"/>
    </cofactor>
</comment>
<evidence type="ECO:0000256" key="17">
    <source>
        <dbReference type="ARBA" id="ARBA00023211"/>
    </source>
</evidence>
<evidence type="ECO:0000256" key="18">
    <source>
        <dbReference type="ARBA" id="ARBA00040898"/>
    </source>
</evidence>
<comment type="subunit">
    <text evidence="5">Homodimer; disulfide-linked.</text>
</comment>
<dbReference type="InterPro" id="IPR026050">
    <property type="entry name" value="C1GALT1/C1GALT1_chp1"/>
</dbReference>
<evidence type="ECO:0000313" key="25">
    <source>
        <dbReference type="EnsemblMetazoa" id="ACUA006010-PA"/>
    </source>
</evidence>
<dbReference type="GO" id="GO:0016263">
    <property type="term" value="F:glycoprotein-N-acetylgalactosamine 3-beta-galactosyltransferase activity"/>
    <property type="evidence" value="ECO:0007669"/>
    <property type="project" value="UniProtKB-EC"/>
</dbReference>
<keyword evidence="10" id="KW-0479">Metal-binding</keyword>
<dbReference type="GO" id="GO:0000166">
    <property type="term" value="F:nucleotide binding"/>
    <property type="evidence" value="ECO:0007669"/>
    <property type="project" value="UniProtKB-KW"/>
</dbReference>
<dbReference type="EnsemblMetazoa" id="ACUA006010-RA">
    <property type="protein sequence ID" value="ACUA006010-PA"/>
    <property type="gene ID" value="ACUA006010"/>
</dbReference>
<dbReference type="UniPathway" id="UPA00378"/>
<evidence type="ECO:0000256" key="10">
    <source>
        <dbReference type="ARBA" id="ARBA00022723"/>
    </source>
</evidence>
<dbReference type="VEuPathDB" id="VectorBase:ACUA006010"/>
<evidence type="ECO:0000256" key="22">
    <source>
        <dbReference type="ARBA" id="ARBA00059245"/>
    </source>
</evidence>
<reference evidence="26" key="1">
    <citation type="submission" date="2013-09" db="EMBL/GenBank/DDBJ databases">
        <title>The Genome Sequence of Anopheles culicifacies species A.</title>
        <authorList>
            <consortium name="The Broad Institute Genomics Platform"/>
            <person name="Neafsey D.E."/>
            <person name="Besansky N."/>
            <person name="Howell P."/>
            <person name="Walton C."/>
            <person name="Young S.K."/>
            <person name="Zeng Q."/>
            <person name="Gargeya S."/>
            <person name="Fitzgerald M."/>
            <person name="Haas B."/>
            <person name="Abouelleil A."/>
            <person name="Allen A.W."/>
            <person name="Alvarado L."/>
            <person name="Arachchi H.M."/>
            <person name="Berlin A.M."/>
            <person name="Chapman S.B."/>
            <person name="Gainer-Dewar J."/>
            <person name="Goldberg J."/>
            <person name="Griggs A."/>
            <person name="Gujja S."/>
            <person name="Hansen M."/>
            <person name="Howarth C."/>
            <person name="Imamovic A."/>
            <person name="Ireland A."/>
            <person name="Larimer J."/>
            <person name="McCowan C."/>
            <person name="Murphy C."/>
            <person name="Pearson M."/>
            <person name="Poon T.W."/>
            <person name="Priest M."/>
            <person name="Roberts A."/>
            <person name="Saif S."/>
            <person name="Shea T."/>
            <person name="Sisk P."/>
            <person name="Sykes S."/>
            <person name="Wortman J."/>
            <person name="Nusbaum C."/>
            <person name="Birren B."/>
        </authorList>
    </citation>
    <scope>NUCLEOTIDE SEQUENCE [LARGE SCALE GENOMIC DNA]</scope>
    <source>
        <strain evidence="26">A-37</strain>
    </source>
</reference>
<comment type="pathway">
    <text evidence="3">Protein modification; protein glycosylation.</text>
</comment>
<comment type="subcellular location">
    <subcellularLocation>
        <location evidence="2">Membrane</location>
        <topology evidence="2">Single-pass type II membrane protein</topology>
    </subcellularLocation>
</comment>
<dbReference type="GO" id="GO:0016020">
    <property type="term" value="C:membrane"/>
    <property type="evidence" value="ECO:0007669"/>
    <property type="project" value="UniProtKB-SubCell"/>
</dbReference>
<keyword evidence="12" id="KW-0735">Signal-anchor</keyword>
<dbReference type="Proteomes" id="UP000075883">
    <property type="component" value="Unassembled WGS sequence"/>
</dbReference>